<dbReference type="SUPFAM" id="SSF88659">
    <property type="entry name" value="Sigma3 and sigma4 domains of RNA polymerase sigma factors"/>
    <property type="match status" value="1"/>
</dbReference>
<dbReference type="InterPro" id="IPR013324">
    <property type="entry name" value="RNA_pol_sigma_r3/r4-like"/>
</dbReference>
<name>A0ABS3NAE7_9BACI</name>
<accession>A0ABS3NAE7</accession>
<dbReference type="Proteomes" id="UP000663981">
    <property type="component" value="Unassembled WGS sequence"/>
</dbReference>
<evidence type="ECO:0000313" key="5">
    <source>
        <dbReference type="Proteomes" id="UP000663981"/>
    </source>
</evidence>
<organism evidence="4 5">
    <name type="scientific">Metabacillus bambusae</name>
    <dbReference type="NCBI Taxonomy" id="2795218"/>
    <lineage>
        <taxon>Bacteria</taxon>
        <taxon>Bacillati</taxon>
        <taxon>Bacillota</taxon>
        <taxon>Bacilli</taxon>
        <taxon>Bacillales</taxon>
        <taxon>Bacillaceae</taxon>
        <taxon>Metabacillus</taxon>
    </lineage>
</organism>
<feature type="domain" description="RNA polymerase sigma-70 region 2" evidence="2">
    <location>
        <begin position="7"/>
        <end position="71"/>
    </location>
</feature>
<evidence type="ECO:0000313" key="4">
    <source>
        <dbReference type="EMBL" id="MBO1515254.1"/>
    </source>
</evidence>
<dbReference type="Gene3D" id="1.10.1740.10">
    <property type="match status" value="1"/>
</dbReference>
<keyword evidence="5" id="KW-1185">Reference proteome</keyword>
<dbReference type="InterPro" id="IPR013249">
    <property type="entry name" value="RNA_pol_sigma70_r4_t2"/>
</dbReference>
<dbReference type="InterPro" id="IPR036388">
    <property type="entry name" value="WH-like_DNA-bd_sf"/>
</dbReference>
<dbReference type="Pfam" id="PF08281">
    <property type="entry name" value="Sigma70_r4_2"/>
    <property type="match status" value="1"/>
</dbReference>
<comment type="caution">
    <text evidence="4">The sequence shown here is derived from an EMBL/GenBank/DDBJ whole genome shotgun (WGS) entry which is preliminary data.</text>
</comment>
<reference evidence="4 5" key="1">
    <citation type="submission" date="2021-03" db="EMBL/GenBank/DDBJ databases">
        <title>Whole genome sequence of Metabacillus bambusae BG109.</title>
        <authorList>
            <person name="Jeong J.W."/>
        </authorList>
    </citation>
    <scope>NUCLEOTIDE SEQUENCE [LARGE SCALE GENOMIC DNA]</scope>
    <source>
        <strain evidence="4 5">BG109</strain>
    </source>
</reference>
<dbReference type="InterPro" id="IPR014284">
    <property type="entry name" value="RNA_pol_sigma-70_dom"/>
</dbReference>
<evidence type="ECO:0000259" key="3">
    <source>
        <dbReference type="Pfam" id="PF08281"/>
    </source>
</evidence>
<dbReference type="RefSeq" id="WP_207982140.1">
    <property type="nucleotide sequence ID" value="NZ_JAGDEL010000034.1"/>
</dbReference>
<dbReference type="PANTHER" id="PTHR30173">
    <property type="entry name" value="SIGMA 19 FACTOR"/>
    <property type="match status" value="1"/>
</dbReference>
<dbReference type="SUPFAM" id="SSF88946">
    <property type="entry name" value="Sigma2 domain of RNA polymerase sigma factors"/>
    <property type="match status" value="1"/>
</dbReference>
<dbReference type="NCBIfam" id="TIGR02937">
    <property type="entry name" value="sigma70-ECF"/>
    <property type="match status" value="1"/>
</dbReference>
<comment type="subunit">
    <text evidence="1">Interacts transiently with the RNA polymerase catalytic core formed by RpoA, RpoB, RpoC and RpoZ (2 alpha, 1 beta, 1 beta' and 1 omega subunit) to form the RNA polymerase holoenzyme that can initiate transcription.</text>
</comment>
<dbReference type="EMBL" id="JAGDEL010000034">
    <property type="protein sequence ID" value="MBO1515254.1"/>
    <property type="molecule type" value="Genomic_DNA"/>
</dbReference>
<dbReference type="Pfam" id="PF04542">
    <property type="entry name" value="Sigma70_r2"/>
    <property type="match status" value="1"/>
</dbReference>
<dbReference type="PANTHER" id="PTHR30173:SF36">
    <property type="entry name" value="ECF RNA POLYMERASE SIGMA FACTOR SIGJ"/>
    <property type="match status" value="1"/>
</dbReference>
<feature type="domain" description="RNA polymerase sigma factor 70 region 4 type 2" evidence="3">
    <location>
        <begin position="106"/>
        <end position="157"/>
    </location>
</feature>
<gene>
    <name evidence="4" type="ORF">I7822_26925</name>
</gene>
<dbReference type="InterPro" id="IPR014303">
    <property type="entry name" value="RNA_pol_sigma-70_ECF"/>
</dbReference>
<protein>
    <submittedName>
        <fullName evidence="4">RNA polymerase sigma-70 factor</fullName>
    </submittedName>
</protein>
<dbReference type="SUPFAM" id="SSF54427">
    <property type="entry name" value="NTF2-like"/>
    <property type="match status" value="1"/>
</dbReference>
<dbReference type="InterPro" id="IPR052704">
    <property type="entry name" value="ECF_Sigma-70_Domain"/>
</dbReference>
<evidence type="ECO:0000256" key="1">
    <source>
        <dbReference type="ARBA" id="ARBA00011344"/>
    </source>
</evidence>
<dbReference type="Gene3D" id="1.10.10.10">
    <property type="entry name" value="Winged helix-like DNA-binding domain superfamily/Winged helix DNA-binding domain"/>
    <property type="match status" value="1"/>
</dbReference>
<dbReference type="InterPro" id="IPR007627">
    <property type="entry name" value="RNA_pol_sigma70_r2"/>
</dbReference>
<proteinExistence type="predicted"/>
<dbReference type="NCBIfam" id="TIGR02957">
    <property type="entry name" value="SigX4"/>
    <property type="match status" value="1"/>
</dbReference>
<evidence type="ECO:0000259" key="2">
    <source>
        <dbReference type="Pfam" id="PF04542"/>
    </source>
</evidence>
<sequence>MEVEQFYTLYKPLLFSVAYRMIGSVSDAEDIVHDIFIDIQNVDPIKIVNIKAYLCKMVTNRSIDLLKSAQKKREVYTGPWLPEPLVMDNENDPMLNVLHHDRINYALLTLMEQLNPIERIIFILKEAFDFKYYELSSLIGKEEANCRKILSRAKKKLNLKDNLHSQQSEQSEKLNQLVHQFIFASKTGNIDLLLQLLSEDAVLISDGGGKVKAAVVPIVSSNRVAHFIVGLVRKFLDQKTNTVKIMNINGQTGIIIEDNMIPDSVICFDFSSGDHIQKIFIIRNPDKLKHLRVEV</sequence>
<dbReference type="NCBIfam" id="NF007214">
    <property type="entry name" value="PRK09636.1"/>
    <property type="match status" value="1"/>
</dbReference>
<dbReference type="InterPro" id="IPR032710">
    <property type="entry name" value="NTF2-like_dom_sf"/>
</dbReference>
<dbReference type="InterPro" id="IPR013325">
    <property type="entry name" value="RNA_pol_sigma_r2"/>
</dbReference>